<sequence>MDQLTEAQIDLPTLVRAMLLLSIIPQSWANAHEFTTNGNSPAELTFEVAGDAVINHYEAQKPAPLTSRISSVKKKDKDPKFNQQSNPPLLSSNNNNQSKNDNDQKKNNRHGRKKKGDSQDNKGDSSHKGHSHIASLSHLSVSSPPIIPETPSVVHPADRSRDPLHMQRFSSATFSGTVFENAQAARSLADNLGVPKYAHVLEPMEQGYAAASSSSLKHHIDGPFSTAPPAKHAKSVEKVYDLYDSFYEDSDSEREDRIALNAVNDSLRTEIASGSAMDIDSEIADAAGFSNNVEYDLVSIGSEESDHDRQVPYLSLSSNTDTNLQCAALLAASKCSSLDIVSRMKFAQYIGDHFATCANCKGKKATGSLQE</sequence>
<evidence type="ECO:0000313" key="2">
    <source>
        <dbReference type="EMBL" id="KAL0062296.1"/>
    </source>
</evidence>
<protein>
    <submittedName>
        <fullName evidence="2">Uncharacterized protein</fullName>
    </submittedName>
</protein>
<accession>A0ABR2ZMN5</accession>
<feature type="compositionally biased region" description="Low complexity" evidence="1">
    <location>
        <begin position="82"/>
        <end position="99"/>
    </location>
</feature>
<feature type="region of interest" description="Disordered" evidence="1">
    <location>
        <begin position="140"/>
        <end position="159"/>
    </location>
</feature>
<dbReference type="Proteomes" id="UP001437256">
    <property type="component" value="Unassembled WGS sequence"/>
</dbReference>
<reference evidence="2 3" key="1">
    <citation type="submission" date="2024-05" db="EMBL/GenBank/DDBJ databases">
        <title>A draft genome resource for the thread blight pathogen Marasmius tenuissimus strain MS-2.</title>
        <authorList>
            <person name="Yulfo-Soto G.E."/>
            <person name="Baruah I.K."/>
            <person name="Amoako-Attah I."/>
            <person name="Bukari Y."/>
            <person name="Meinhardt L.W."/>
            <person name="Bailey B.A."/>
            <person name="Cohen S.P."/>
        </authorList>
    </citation>
    <scope>NUCLEOTIDE SEQUENCE [LARGE SCALE GENOMIC DNA]</scope>
    <source>
        <strain evidence="2 3">MS-2</strain>
    </source>
</reference>
<comment type="caution">
    <text evidence="2">The sequence shown here is derived from an EMBL/GenBank/DDBJ whole genome shotgun (WGS) entry which is preliminary data.</text>
</comment>
<proteinExistence type="predicted"/>
<evidence type="ECO:0000256" key="1">
    <source>
        <dbReference type="SAM" id="MobiDB-lite"/>
    </source>
</evidence>
<name>A0ABR2ZMN5_9AGAR</name>
<dbReference type="EMBL" id="JBBXMP010000109">
    <property type="protein sequence ID" value="KAL0062296.1"/>
    <property type="molecule type" value="Genomic_DNA"/>
</dbReference>
<organism evidence="2 3">
    <name type="scientific">Marasmius tenuissimus</name>
    <dbReference type="NCBI Taxonomy" id="585030"/>
    <lineage>
        <taxon>Eukaryota</taxon>
        <taxon>Fungi</taxon>
        <taxon>Dikarya</taxon>
        <taxon>Basidiomycota</taxon>
        <taxon>Agaricomycotina</taxon>
        <taxon>Agaricomycetes</taxon>
        <taxon>Agaricomycetidae</taxon>
        <taxon>Agaricales</taxon>
        <taxon>Marasmiineae</taxon>
        <taxon>Marasmiaceae</taxon>
        <taxon>Marasmius</taxon>
    </lineage>
</organism>
<gene>
    <name evidence="2" type="ORF">AAF712_010865</name>
</gene>
<feature type="region of interest" description="Disordered" evidence="1">
    <location>
        <begin position="65"/>
        <end position="132"/>
    </location>
</feature>
<keyword evidence="3" id="KW-1185">Reference proteome</keyword>
<feature type="compositionally biased region" description="Basic and acidic residues" evidence="1">
    <location>
        <begin position="116"/>
        <end position="127"/>
    </location>
</feature>
<evidence type="ECO:0000313" key="3">
    <source>
        <dbReference type="Proteomes" id="UP001437256"/>
    </source>
</evidence>